<dbReference type="Pfam" id="PF00098">
    <property type="entry name" value="zf-CCHC"/>
    <property type="match status" value="1"/>
</dbReference>
<evidence type="ECO:0000256" key="1">
    <source>
        <dbReference type="PROSITE-ProRule" id="PRU00047"/>
    </source>
</evidence>
<dbReference type="AlphaFoldDB" id="A0A699Q1C0"/>
<protein>
    <submittedName>
        <fullName evidence="3">Retrovirus-related Pol polyprotein from transposon TNT 1-94</fullName>
    </submittedName>
</protein>
<comment type="caution">
    <text evidence="3">The sequence shown here is derived from an EMBL/GenBank/DDBJ whole genome shotgun (WGS) entry which is preliminary data.</text>
</comment>
<reference evidence="3" key="1">
    <citation type="journal article" date="2019" name="Sci. Rep.">
        <title>Draft genome of Tanacetum cinerariifolium, the natural source of mosquito coil.</title>
        <authorList>
            <person name="Yamashiro T."/>
            <person name="Shiraishi A."/>
            <person name="Satake H."/>
            <person name="Nakayama K."/>
        </authorList>
    </citation>
    <scope>NUCLEOTIDE SEQUENCE</scope>
</reference>
<evidence type="ECO:0000313" key="3">
    <source>
        <dbReference type="EMBL" id="GFC58528.1"/>
    </source>
</evidence>
<keyword evidence="1" id="KW-0479">Metal-binding</keyword>
<dbReference type="EMBL" id="BKCJ010977914">
    <property type="protein sequence ID" value="GFC58528.1"/>
    <property type="molecule type" value="Genomic_DNA"/>
</dbReference>
<sequence length="178" mass="19898">MSAGSSRPFASGSGGTSGRQRVIMCYNCKGEGHMAKQCTKPKRKRDAKWFKDKVLLVQAQDNGQVLQEEELDFLADPDDLDAYDSDCDELNSAKVALMANLSHYGSDNLAKVVQIVLWYLDSGCSKHMTGDRSQLVNFVQKFLGTVKFGNDHVAKIMGYEDYHIRNVTISRVYYVEGL</sequence>
<accession>A0A699Q1C0</accession>
<dbReference type="GO" id="GO:0003676">
    <property type="term" value="F:nucleic acid binding"/>
    <property type="evidence" value="ECO:0007669"/>
    <property type="project" value="InterPro"/>
</dbReference>
<dbReference type="SMART" id="SM00343">
    <property type="entry name" value="ZnF_C2HC"/>
    <property type="match status" value="1"/>
</dbReference>
<feature type="domain" description="CCHC-type" evidence="2">
    <location>
        <begin position="25"/>
        <end position="40"/>
    </location>
</feature>
<dbReference type="PROSITE" id="PS50158">
    <property type="entry name" value="ZF_CCHC"/>
    <property type="match status" value="1"/>
</dbReference>
<proteinExistence type="predicted"/>
<organism evidence="3">
    <name type="scientific">Tanacetum cinerariifolium</name>
    <name type="common">Dalmatian daisy</name>
    <name type="synonym">Chrysanthemum cinerariifolium</name>
    <dbReference type="NCBI Taxonomy" id="118510"/>
    <lineage>
        <taxon>Eukaryota</taxon>
        <taxon>Viridiplantae</taxon>
        <taxon>Streptophyta</taxon>
        <taxon>Embryophyta</taxon>
        <taxon>Tracheophyta</taxon>
        <taxon>Spermatophyta</taxon>
        <taxon>Magnoliopsida</taxon>
        <taxon>eudicotyledons</taxon>
        <taxon>Gunneridae</taxon>
        <taxon>Pentapetalae</taxon>
        <taxon>asterids</taxon>
        <taxon>campanulids</taxon>
        <taxon>Asterales</taxon>
        <taxon>Asteraceae</taxon>
        <taxon>Asteroideae</taxon>
        <taxon>Anthemideae</taxon>
        <taxon>Anthemidinae</taxon>
        <taxon>Tanacetum</taxon>
    </lineage>
</organism>
<dbReference type="InterPro" id="IPR054722">
    <property type="entry name" value="PolX-like_BBD"/>
</dbReference>
<dbReference type="Gene3D" id="4.10.60.10">
    <property type="entry name" value="Zinc finger, CCHC-type"/>
    <property type="match status" value="1"/>
</dbReference>
<keyword evidence="1" id="KW-0863">Zinc-finger</keyword>
<gene>
    <name evidence="3" type="ORF">Tci_830498</name>
</gene>
<keyword evidence="1" id="KW-0862">Zinc</keyword>
<name>A0A699Q1C0_TANCI</name>
<dbReference type="GO" id="GO:0008270">
    <property type="term" value="F:zinc ion binding"/>
    <property type="evidence" value="ECO:0007669"/>
    <property type="project" value="UniProtKB-KW"/>
</dbReference>
<dbReference type="SUPFAM" id="SSF57756">
    <property type="entry name" value="Retrovirus zinc finger-like domains"/>
    <property type="match status" value="1"/>
</dbReference>
<evidence type="ECO:0000259" key="2">
    <source>
        <dbReference type="PROSITE" id="PS50158"/>
    </source>
</evidence>
<dbReference type="InterPro" id="IPR036875">
    <property type="entry name" value="Znf_CCHC_sf"/>
</dbReference>
<dbReference type="InterPro" id="IPR001878">
    <property type="entry name" value="Znf_CCHC"/>
</dbReference>
<dbReference type="Pfam" id="PF22936">
    <property type="entry name" value="Pol_BBD"/>
    <property type="match status" value="1"/>
</dbReference>
<feature type="non-terminal residue" evidence="3">
    <location>
        <position position="178"/>
    </location>
</feature>